<evidence type="ECO:0000313" key="3">
    <source>
        <dbReference type="Proteomes" id="UP000738359"/>
    </source>
</evidence>
<dbReference type="AlphaFoldDB" id="A0A9P6J734"/>
<evidence type="ECO:0000256" key="1">
    <source>
        <dbReference type="SAM" id="MobiDB-lite"/>
    </source>
</evidence>
<dbReference type="OrthoDB" id="2414652at2759"/>
<evidence type="ECO:0000313" key="2">
    <source>
        <dbReference type="EMBL" id="KAF9962819.1"/>
    </source>
</evidence>
<keyword evidence="3" id="KW-1185">Reference proteome</keyword>
<accession>A0A9P6J734</accession>
<feature type="compositionally biased region" description="Polar residues" evidence="1">
    <location>
        <begin position="97"/>
        <end position="108"/>
    </location>
</feature>
<comment type="caution">
    <text evidence="2">The sequence shown here is derived from an EMBL/GenBank/DDBJ whole genome shotgun (WGS) entry which is preliminary data.</text>
</comment>
<feature type="region of interest" description="Disordered" evidence="1">
    <location>
        <begin position="154"/>
        <end position="175"/>
    </location>
</feature>
<dbReference type="EMBL" id="JAAAHY010000524">
    <property type="protein sequence ID" value="KAF9962819.1"/>
    <property type="molecule type" value="Genomic_DNA"/>
</dbReference>
<name>A0A9P6J734_MORAP</name>
<proteinExistence type="predicted"/>
<feature type="region of interest" description="Disordered" evidence="1">
    <location>
        <begin position="79"/>
        <end position="122"/>
    </location>
</feature>
<sequence length="322" mass="35140">MGSAGALPVRQALHSFIASSCEKPPETKEEARAALEVMFQVRAEKIRRAIEQGKLATTEALKHKVIHRRKSLAIGEARRNSASASCSTPGFMGPSIGNKSSARFSQEPYSRDQHGVVAQRSMSVDRPSTFGLSDDEVMTSFTTFTDRFSDSLLSRSGASESHGGDEGSSQSPHQRQDWIHAASLSPFSLEKSPVTPDDLLSRPAWTPLMPYMSYPAAAQQLPMVAPMSSQEPQHGLPISQSPTFAKGDIAAHSFLSQAPAAQEVVGLDGPLRHDDQATAAWNHYVKYLMCSQEPWDQPSLPEQQSQDPQWQAAMMAMMMDPS</sequence>
<gene>
    <name evidence="2" type="ORF">BGZ70_007876</name>
</gene>
<dbReference type="Proteomes" id="UP000738359">
    <property type="component" value="Unassembled WGS sequence"/>
</dbReference>
<reference evidence="2" key="1">
    <citation type="journal article" date="2020" name="Fungal Divers.">
        <title>Resolving the Mortierellaceae phylogeny through synthesis of multi-gene phylogenetics and phylogenomics.</title>
        <authorList>
            <person name="Vandepol N."/>
            <person name="Liber J."/>
            <person name="Desiro A."/>
            <person name="Na H."/>
            <person name="Kennedy M."/>
            <person name="Barry K."/>
            <person name="Grigoriev I.V."/>
            <person name="Miller A.N."/>
            <person name="O'Donnell K."/>
            <person name="Stajich J.E."/>
            <person name="Bonito G."/>
        </authorList>
    </citation>
    <scope>NUCLEOTIDE SEQUENCE</scope>
    <source>
        <strain evidence="2">CK1249</strain>
    </source>
</reference>
<protein>
    <submittedName>
        <fullName evidence="2">Uncharacterized protein</fullName>
    </submittedName>
</protein>
<organism evidence="2 3">
    <name type="scientific">Mortierella alpina</name>
    <name type="common">Oleaginous fungus</name>
    <name type="synonym">Mortierella renispora</name>
    <dbReference type="NCBI Taxonomy" id="64518"/>
    <lineage>
        <taxon>Eukaryota</taxon>
        <taxon>Fungi</taxon>
        <taxon>Fungi incertae sedis</taxon>
        <taxon>Mucoromycota</taxon>
        <taxon>Mortierellomycotina</taxon>
        <taxon>Mortierellomycetes</taxon>
        <taxon>Mortierellales</taxon>
        <taxon>Mortierellaceae</taxon>
        <taxon>Mortierella</taxon>
    </lineage>
</organism>